<dbReference type="SMART" id="SM01007">
    <property type="entry name" value="Aldolase_II"/>
    <property type="match status" value="1"/>
</dbReference>
<feature type="binding site" evidence="6">
    <location>
        <position position="103"/>
    </location>
    <ligand>
        <name>Zn(2+)</name>
        <dbReference type="ChEBI" id="CHEBI:29105"/>
    </ligand>
</feature>
<keyword evidence="1 6" id="KW-0028">Amino-acid biosynthesis</keyword>
<dbReference type="PANTHER" id="PTHR22789">
    <property type="entry name" value="FUCULOSE PHOSPHATE ALDOLASE"/>
    <property type="match status" value="1"/>
</dbReference>
<evidence type="ECO:0000256" key="1">
    <source>
        <dbReference type="ARBA" id="ARBA00022605"/>
    </source>
</evidence>
<proteinExistence type="inferred from homology"/>
<evidence type="ECO:0000256" key="3">
    <source>
        <dbReference type="ARBA" id="ARBA00022833"/>
    </source>
</evidence>
<keyword evidence="2 6" id="KW-0479">Metal-binding</keyword>
<dbReference type="InterPro" id="IPR036409">
    <property type="entry name" value="Aldolase_II/adducin_N_sf"/>
</dbReference>
<comment type="function">
    <text evidence="6">Catalyzes the dehydration of methylthioribulose-1-phosphate (MTRu-1-P) into 2,3-diketo-5-methylthiopentyl-1-phosphate (DK-MTP-1-P).</text>
</comment>
<evidence type="ECO:0000313" key="8">
    <source>
        <dbReference type="EMBL" id="MBL7632525.1"/>
    </source>
</evidence>
<feature type="binding site" evidence="6">
    <location>
        <position position="105"/>
    </location>
    <ligand>
        <name>Zn(2+)</name>
        <dbReference type="ChEBI" id="CHEBI:29105"/>
    </ligand>
</feature>
<dbReference type="NCBIfam" id="TIGR03328">
    <property type="entry name" value="salvage_mtnB"/>
    <property type="match status" value="1"/>
</dbReference>
<dbReference type="GO" id="GO:0019323">
    <property type="term" value="P:pentose catabolic process"/>
    <property type="evidence" value="ECO:0007669"/>
    <property type="project" value="TreeGrafter"/>
</dbReference>
<dbReference type="GO" id="GO:0046570">
    <property type="term" value="F:methylthioribulose 1-phosphate dehydratase activity"/>
    <property type="evidence" value="ECO:0007669"/>
    <property type="project" value="UniProtKB-UniRule"/>
</dbReference>
<dbReference type="GO" id="GO:0016832">
    <property type="term" value="F:aldehyde-lyase activity"/>
    <property type="evidence" value="ECO:0007669"/>
    <property type="project" value="TreeGrafter"/>
</dbReference>
<protein>
    <recommendedName>
        <fullName evidence="6">Methylthioribulose-1-phosphate dehydratase</fullName>
        <shortName evidence="6">MTRu-1-P dehydratase</shortName>
        <ecNumber evidence="6">4.2.1.109</ecNumber>
    </recommendedName>
</protein>
<gene>
    <name evidence="6 8" type="primary">mtnB</name>
    <name evidence="8" type="ORF">I7412_36310</name>
</gene>
<keyword evidence="4 6" id="KW-0486">Methionine biosynthesis</keyword>
<dbReference type="GO" id="GO:0008270">
    <property type="term" value="F:zinc ion binding"/>
    <property type="evidence" value="ECO:0007669"/>
    <property type="project" value="UniProtKB-UniRule"/>
</dbReference>
<organism evidence="8 9">
    <name type="scientific">Frankia nepalensis</name>
    <dbReference type="NCBI Taxonomy" id="1836974"/>
    <lineage>
        <taxon>Bacteria</taxon>
        <taxon>Bacillati</taxon>
        <taxon>Actinomycetota</taxon>
        <taxon>Actinomycetes</taxon>
        <taxon>Frankiales</taxon>
        <taxon>Frankiaceae</taxon>
        <taxon>Frankia</taxon>
    </lineage>
</organism>
<dbReference type="EMBL" id="JAEACQ010000340">
    <property type="protein sequence ID" value="MBL7632525.1"/>
    <property type="molecule type" value="Genomic_DNA"/>
</dbReference>
<keyword evidence="3 6" id="KW-0862">Zinc</keyword>
<dbReference type="Pfam" id="PF00596">
    <property type="entry name" value="Aldolase_II"/>
    <property type="match status" value="1"/>
</dbReference>
<feature type="domain" description="Class II aldolase/adducin N-terminal" evidence="7">
    <location>
        <begin position="14"/>
        <end position="201"/>
    </location>
</feature>
<dbReference type="PANTHER" id="PTHR22789:SF0">
    <property type="entry name" value="3-OXO-TETRONATE 4-PHOSPHATE DECARBOXYLASE-RELATED"/>
    <property type="match status" value="1"/>
</dbReference>
<dbReference type="Proteomes" id="UP000604475">
    <property type="component" value="Unassembled WGS sequence"/>
</dbReference>
<evidence type="ECO:0000313" key="9">
    <source>
        <dbReference type="Proteomes" id="UP000604475"/>
    </source>
</evidence>
<evidence type="ECO:0000259" key="7">
    <source>
        <dbReference type="SMART" id="SM01007"/>
    </source>
</evidence>
<comment type="similarity">
    <text evidence="6">Belongs to the aldolase class II family. MtnB subfamily.</text>
</comment>
<comment type="catalytic activity">
    <reaction evidence="6">
        <text>5-(methylsulfanyl)-D-ribulose 1-phosphate = 5-methylsulfanyl-2,3-dioxopentyl phosphate + H2O</text>
        <dbReference type="Rhea" id="RHEA:15549"/>
        <dbReference type="ChEBI" id="CHEBI:15377"/>
        <dbReference type="ChEBI" id="CHEBI:58548"/>
        <dbReference type="ChEBI" id="CHEBI:58828"/>
        <dbReference type="EC" id="4.2.1.109"/>
    </reaction>
</comment>
<dbReference type="EC" id="4.2.1.109" evidence="6"/>
<dbReference type="GO" id="GO:0019509">
    <property type="term" value="P:L-methionine salvage from methylthioadenosine"/>
    <property type="evidence" value="ECO:0007669"/>
    <property type="project" value="UniProtKB-UniRule"/>
</dbReference>
<comment type="caution">
    <text evidence="8">The sequence shown here is derived from an EMBL/GenBank/DDBJ whole genome shotgun (WGS) entry which is preliminary data.</text>
</comment>
<dbReference type="GO" id="GO:0005829">
    <property type="term" value="C:cytosol"/>
    <property type="evidence" value="ECO:0007669"/>
    <property type="project" value="TreeGrafter"/>
</dbReference>
<dbReference type="SUPFAM" id="SSF53639">
    <property type="entry name" value="AraD/HMP-PK domain-like"/>
    <property type="match status" value="1"/>
</dbReference>
<dbReference type="AlphaFoldDB" id="A0A937RLM2"/>
<dbReference type="InterPro" id="IPR050197">
    <property type="entry name" value="Aldolase_class_II_sugar_metab"/>
</dbReference>
<evidence type="ECO:0000256" key="4">
    <source>
        <dbReference type="ARBA" id="ARBA00023167"/>
    </source>
</evidence>
<dbReference type="InterPro" id="IPR017714">
    <property type="entry name" value="MethylthioRu-1-P_deHdtase_MtnB"/>
</dbReference>
<dbReference type="InterPro" id="IPR001303">
    <property type="entry name" value="Aldolase_II/adducin_N"/>
</dbReference>
<dbReference type="HAMAP" id="MF_01677">
    <property type="entry name" value="Salvage_MtnB"/>
    <property type="match status" value="1"/>
</dbReference>
<evidence type="ECO:0000256" key="2">
    <source>
        <dbReference type="ARBA" id="ARBA00022723"/>
    </source>
</evidence>
<name>A0A937RLM2_9ACTN</name>
<accession>A0A937RLM2</accession>
<keyword evidence="5 6" id="KW-0456">Lyase</keyword>
<sequence>MTPPTGAGLAAAAAALAAEAARFAGLGWMRATSGNLSVVLRRDPLRLAVTASGGDKGELTAADVVEVDDAGRLVAAVSAARPSAEAALHARIAAVTGAGSVVHLHTLACVRAAARQPRGVEFAGLEMLKALGRPADGEATRLPVVANSQDMAVLGDAALAALEPGVPAFLVAGHGMYAWGEDLRAARRHAEAVDWLCALAHEA</sequence>
<reference evidence="8" key="1">
    <citation type="submission" date="2020-12" db="EMBL/GenBank/DDBJ databases">
        <title>Genomic characterization of non-nitrogen-fixing Frankia strains.</title>
        <authorList>
            <person name="Carlos-Shanley C."/>
            <person name="Guerra T."/>
            <person name="Hahn D."/>
        </authorList>
    </citation>
    <scope>NUCLEOTIDE SEQUENCE</scope>
    <source>
        <strain evidence="8">CN6</strain>
    </source>
</reference>
<evidence type="ECO:0000256" key="5">
    <source>
        <dbReference type="ARBA" id="ARBA00023239"/>
    </source>
</evidence>
<keyword evidence="9" id="KW-1185">Reference proteome</keyword>
<dbReference type="Gene3D" id="3.40.225.10">
    <property type="entry name" value="Class II aldolase/adducin N-terminal domain"/>
    <property type="match status" value="1"/>
</dbReference>
<comment type="cofactor">
    <cofactor evidence="6">
        <name>Zn(2+)</name>
        <dbReference type="ChEBI" id="CHEBI:29105"/>
    </cofactor>
    <text evidence="6">Binds 1 zinc ion per subunit.</text>
</comment>
<evidence type="ECO:0000256" key="6">
    <source>
        <dbReference type="HAMAP-Rule" id="MF_01677"/>
    </source>
</evidence>
<dbReference type="RefSeq" id="WP_203003359.1">
    <property type="nucleotide sequence ID" value="NZ_JADWYU010000182.1"/>
</dbReference>
<comment type="pathway">
    <text evidence="6">Amino-acid biosynthesis; L-methionine biosynthesis via salvage pathway; L-methionine from S-methyl-5-thio-alpha-D-ribose 1-phosphate: step 2/6.</text>
</comment>